<organism evidence="1 2">
    <name type="scientific">Ambispora leptoticha</name>
    <dbReference type="NCBI Taxonomy" id="144679"/>
    <lineage>
        <taxon>Eukaryota</taxon>
        <taxon>Fungi</taxon>
        <taxon>Fungi incertae sedis</taxon>
        <taxon>Mucoromycota</taxon>
        <taxon>Glomeromycotina</taxon>
        <taxon>Glomeromycetes</taxon>
        <taxon>Archaeosporales</taxon>
        <taxon>Ambisporaceae</taxon>
        <taxon>Ambispora</taxon>
    </lineage>
</organism>
<reference evidence="1" key="1">
    <citation type="submission" date="2021-06" db="EMBL/GenBank/DDBJ databases">
        <authorList>
            <person name="Kallberg Y."/>
            <person name="Tangrot J."/>
            <person name="Rosling A."/>
        </authorList>
    </citation>
    <scope>NUCLEOTIDE SEQUENCE</scope>
    <source>
        <strain evidence="1">FL130A</strain>
    </source>
</reference>
<name>A0A9N9HPL6_9GLOM</name>
<proteinExistence type="predicted"/>
<dbReference type="Proteomes" id="UP000789508">
    <property type="component" value="Unassembled WGS sequence"/>
</dbReference>
<accession>A0A9N9HPL6</accession>
<gene>
    <name evidence="1" type="ORF">ALEPTO_LOCUS11515</name>
</gene>
<dbReference type="AlphaFoldDB" id="A0A9N9HPL6"/>
<sequence length="290" mass="34522">MAKDKWPQLREILESTDNHDTLPTNRPLHEHYFERDEFQNRGTIHTHSFAYTEKKTPKLIYLNLIRADVPDPQTEPELHRLVTTFQIHHCDHRCRAQGHNNEQCSKGFPQPLSQITYYSPNTLHYIYRRTKKENRMVIPYHPETLLIWRGHINFQYITTTGFAKYITKYVTKPETSELFDINESNEYRRHIMARRLGAMELIVLLLQHPLTRCSVSVHYLPSAPSELRLRSVKPIHLLNIRDDNNDNDPYNSDPPYWDDSINKYFDRSDYEIIWFVINDLPVPAEPVKKK</sequence>
<evidence type="ECO:0000313" key="2">
    <source>
        <dbReference type="Proteomes" id="UP000789508"/>
    </source>
</evidence>
<dbReference type="EMBL" id="CAJVPS010019013">
    <property type="protein sequence ID" value="CAG8699447.1"/>
    <property type="molecule type" value="Genomic_DNA"/>
</dbReference>
<keyword evidence="2" id="KW-1185">Reference proteome</keyword>
<dbReference type="OrthoDB" id="2445660at2759"/>
<protein>
    <submittedName>
        <fullName evidence="1">12016_t:CDS:1</fullName>
    </submittedName>
</protein>
<evidence type="ECO:0000313" key="1">
    <source>
        <dbReference type="EMBL" id="CAG8699447.1"/>
    </source>
</evidence>
<comment type="caution">
    <text evidence="1">The sequence shown here is derived from an EMBL/GenBank/DDBJ whole genome shotgun (WGS) entry which is preliminary data.</text>
</comment>